<evidence type="ECO:0000313" key="1">
    <source>
        <dbReference type="EMBL" id="CAI9720066.1"/>
    </source>
</evidence>
<accession>A0AA36EZJ6</accession>
<evidence type="ECO:0000313" key="2">
    <source>
        <dbReference type="Proteomes" id="UP001162480"/>
    </source>
</evidence>
<organism evidence="1 2">
    <name type="scientific">Octopus vulgaris</name>
    <name type="common">Common octopus</name>
    <dbReference type="NCBI Taxonomy" id="6645"/>
    <lineage>
        <taxon>Eukaryota</taxon>
        <taxon>Metazoa</taxon>
        <taxon>Spiralia</taxon>
        <taxon>Lophotrochozoa</taxon>
        <taxon>Mollusca</taxon>
        <taxon>Cephalopoda</taxon>
        <taxon>Coleoidea</taxon>
        <taxon>Octopodiformes</taxon>
        <taxon>Octopoda</taxon>
        <taxon>Incirrata</taxon>
        <taxon>Octopodidae</taxon>
        <taxon>Octopus</taxon>
    </lineage>
</organism>
<protein>
    <submittedName>
        <fullName evidence="1">Uncharacterized protein</fullName>
    </submittedName>
</protein>
<dbReference type="Proteomes" id="UP001162480">
    <property type="component" value="Chromosome 3"/>
</dbReference>
<dbReference type="EMBL" id="OX597816">
    <property type="protein sequence ID" value="CAI9720066.1"/>
    <property type="molecule type" value="Genomic_DNA"/>
</dbReference>
<keyword evidence="2" id="KW-1185">Reference proteome</keyword>
<dbReference type="AlphaFoldDB" id="A0AA36EZJ6"/>
<proteinExistence type="predicted"/>
<reference evidence="1" key="1">
    <citation type="submission" date="2023-08" db="EMBL/GenBank/DDBJ databases">
        <authorList>
            <person name="Alioto T."/>
            <person name="Alioto T."/>
            <person name="Gomez Garrido J."/>
        </authorList>
    </citation>
    <scope>NUCLEOTIDE SEQUENCE</scope>
</reference>
<sequence length="258" mass="30840">MIIESMSYIIIQGTRRKQLYKTRGPLTDILAINGLFPEENRREVEQDIANQKYVYWRLKEIKEELMDPKFHRILKRFSTLFRTPENIIFRWFFFCKFTRRSQMDRITKLARLNKNEKLTDGFVSIYEHRSITKYNKNELMEKIAGTERNYGGKDSCLFEKLKRDLKLIHSDEIQVIKDELITELIDLKPALAVELRAIRPLDASKFRTKISIPKLAAEDEDIFTQPYTFGFFWNKSRFHKPLPFHIRKLEPLDIESLA</sequence>
<gene>
    <name evidence="1" type="ORF">OCTVUL_1B030621</name>
</gene>
<name>A0AA36EZJ6_OCTVU</name>